<evidence type="ECO:0000259" key="2">
    <source>
        <dbReference type="Pfam" id="PF13843"/>
    </source>
</evidence>
<proteinExistence type="predicted"/>
<protein>
    <recommendedName>
        <fullName evidence="2">PiggyBac transposable element-derived protein domain-containing protein</fullName>
    </recommendedName>
</protein>
<feature type="region of interest" description="Disordered" evidence="1">
    <location>
        <begin position="1"/>
        <end position="48"/>
    </location>
</feature>
<name>A0A821TCR6_9NEOP</name>
<dbReference type="InterPro" id="IPR029526">
    <property type="entry name" value="PGBD"/>
</dbReference>
<keyword evidence="4" id="KW-1185">Reference proteome</keyword>
<gene>
    <name evidence="3" type="ORF">PMACD_LOCUS8906</name>
</gene>
<evidence type="ECO:0000313" key="3">
    <source>
        <dbReference type="EMBL" id="CAF4872643.1"/>
    </source>
</evidence>
<comment type="caution">
    <text evidence="3">The sequence shown here is derived from an EMBL/GenBank/DDBJ whole genome shotgun (WGS) entry which is preliminary data.</text>
</comment>
<organism evidence="3 4">
    <name type="scientific">Pieris macdunnoughi</name>
    <dbReference type="NCBI Taxonomy" id="345717"/>
    <lineage>
        <taxon>Eukaryota</taxon>
        <taxon>Metazoa</taxon>
        <taxon>Ecdysozoa</taxon>
        <taxon>Arthropoda</taxon>
        <taxon>Hexapoda</taxon>
        <taxon>Insecta</taxon>
        <taxon>Pterygota</taxon>
        <taxon>Neoptera</taxon>
        <taxon>Endopterygota</taxon>
        <taxon>Lepidoptera</taxon>
        <taxon>Glossata</taxon>
        <taxon>Ditrysia</taxon>
        <taxon>Papilionoidea</taxon>
        <taxon>Pieridae</taxon>
        <taxon>Pierinae</taxon>
        <taxon>Pieris</taxon>
    </lineage>
</organism>
<dbReference type="OrthoDB" id="123207at2759"/>
<dbReference type="AlphaFoldDB" id="A0A821TCR6"/>
<dbReference type="EMBL" id="CAJOBZ010000023">
    <property type="protein sequence ID" value="CAF4872643.1"/>
    <property type="molecule type" value="Genomic_DNA"/>
</dbReference>
<dbReference type="Pfam" id="PF13843">
    <property type="entry name" value="DDE_Tnp_1_7"/>
    <property type="match status" value="1"/>
</dbReference>
<dbReference type="Proteomes" id="UP000663880">
    <property type="component" value="Unassembled WGS sequence"/>
</dbReference>
<accession>A0A821TCR6</accession>
<feature type="domain" description="PiggyBac transposable element-derived protein" evidence="2">
    <location>
        <begin position="173"/>
        <end position="539"/>
    </location>
</feature>
<evidence type="ECO:0000313" key="4">
    <source>
        <dbReference type="Proteomes" id="UP000663880"/>
    </source>
</evidence>
<dbReference type="PANTHER" id="PTHR47272">
    <property type="entry name" value="DDE_TNP_1_7 DOMAIN-CONTAINING PROTEIN"/>
    <property type="match status" value="1"/>
</dbReference>
<evidence type="ECO:0000256" key="1">
    <source>
        <dbReference type="SAM" id="MobiDB-lite"/>
    </source>
</evidence>
<feature type="compositionally biased region" description="Polar residues" evidence="1">
    <location>
        <begin position="35"/>
        <end position="45"/>
    </location>
</feature>
<reference evidence="3" key="1">
    <citation type="submission" date="2021-02" db="EMBL/GenBank/DDBJ databases">
        <authorList>
            <person name="Steward A R."/>
        </authorList>
    </citation>
    <scope>NUCLEOTIDE SEQUENCE</scope>
</reference>
<dbReference type="PANTHER" id="PTHR47272:SF1">
    <property type="entry name" value="PIGGYBAC TRANSPOSABLE ELEMENT-DERIVED PROTEIN 3-LIKE"/>
    <property type="match status" value="1"/>
</dbReference>
<sequence>MALVPPEKAPSSDSSGSDDENLLQKRNYDDDDVTYCSSDPQSYPSSLDRMNILTSDDEDIENIPSPHAPIVLSDEETVPLSPVINKMFPSGRPQEQLPLLNSVSSVLSPLINSPAATTRSKRKTNAVSRVVSKRVKKFVRKPLIFKWKRNKFQHSAIIELPSYVPPVEATVKSPLDYFNAFFFSENIFKLITDNTNLYSVQSGAARSINITTDDIRDFIAITLLMGVVQMPSYRDYWSNALRYPLVANIMTLKKYEKIRRYLHFVDNTDTNDDRYFKVRPILECVRNNCLQLEEEKKYSVDEMMVPYKGTRAGSRRQYLPKKPKKWGFKIFVRAGVSGLIYDFLPYGGEDTFRGRCFTEYENSLGLGAKVVIALCKTIKEKPSTVYFDNFFTSLELIQHLRNEYGLFSLGTIKNNRLRGCQTILSSDKVLAKKGRGANQQIVCNANKIAVVKWFDNKVVTLASSYVDSHPKEKIKRYCKETKSKVDVECPQIVKHYNAHMGGVDLSDMLISLYRSNFKTKRWYMALFSQALDICVNNAWLQYRRDRLNTKTKSLKEFRIDLVTELLQKNRIHQEDVQENDAAVKIKLPSAPRPPDAVRFDNLGHLPTFVAQGRCKYCKKDTQVSFVTNVTLDCVW</sequence>